<protein>
    <submittedName>
        <fullName evidence="1">Uncharacterized protein</fullName>
    </submittedName>
</protein>
<name>A0ACC8X8E6_9FIRM</name>
<reference evidence="1" key="1">
    <citation type="submission" date="2016-08" db="EMBL/GenBank/DDBJ databases">
        <authorList>
            <person name="Ngugi D.K."/>
            <person name="Miyake S."/>
            <person name="Stingl U."/>
        </authorList>
    </citation>
    <scope>NUCLEOTIDE SEQUENCE</scope>
    <source>
        <strain evidence="1">SCG-B11WGA-EpuloA1</strain>
    </source>
</reference>
<proteinExistence type="predicted"/>
<evidence type="ECO:0000313" key="2">
    <source>
        <dbReference type="Proteomes" id="UP000188605"/>
    </source>
</evidence>
<accession>A0ACC8X8E6</accession>
<comment type="caution">
    <text evidence="1">The sequence shown here is derived from an EMBL/GenBank/DDBJ whole genome shotgun (WGS) entry which is preliminary data.</text>
</comment>
<evidence type="ECO:0000313" key="1">
    <source>
        <dbReference type="EMBL" id="ONI38164.1"/>
    </source>
</evidence>
<dbReference type="EMBL" id="LJDB01000095">
    <property type="protein sequence ID" value="ONI38164.1"/>
    <property type="molecule type" value="Genomic_DNA"/>
</dbReference>
<organism evidence="1 2">
    <name type="scientific">Candidatus Epulonipiscium fishelsonii</name>
    <dbReference type="NCBI Taxonomy" id="77094"/>
    <lineage>
        <taxon>Bacteria</taxon>
        <taxon>Bacillati</taxon>
        <taxon>Bacillota</taxon>
        <taxon>Clostridia</taxon>
        <taxon>Lachnospirales</taxon>
        <taxon>Lachnospiraceae</taxon>
        <taxon>Candidatus Epulonipiscium</taxon>
    </lineage>
</organism>
<dbReference type="Proteomes" id="UP000188605">
    <property type="component" value="Unassembled WGS sequence"/>
</dbReference>
<keyword evidence="2" id="KW-1185">Reference proteome</keyword>
<sequence>MASTYTPLGVELQATGENAGTWGTKTNTNLQILEQISGGFTQQAVSDSGDTDLSVSDGSTGATLAHRMIEFTGTLSAGRNVTIPIDVQTFYFLKNSTSGSQTVTFKYVSGSGSSVAVGSGETKLVFASANDGTNPDILDTGFGTGDVTLTGTQTLTNKTLTSPKIGTSILDTNGNELFKLTATSSAVNEITYNNAATGNKPTLTASGDDSNIGISIQPKGTGTITIDALTFPAADGSSGQILQTNGSGVLSFTTPSSGISMGKAIAAAIVFG</sequence>
<gene>
    <name evidence="1" type="ORF">AN396_11370</name>
</gene>